<keyword evidence="4 6" id="KW-1133">Transmembrane helix</keyword>
<feature type="transmembrane region" description="Helical" evidence="6">
    <location>
        <begin position="111"/>
        <end position="128"/>
    </location>
</feature>
<keyword evidence="5 6" id="KW-0472">Membrane</keyword>
<accession>A0A3Q9R172</accession>
<name>A0A3Q9R172_9BACI</name>
<dbReference type="InterPro" id="IPR051401">
    <property type="entry name" value="GtrA_CellWall_Glycosyl"/>
</dbReference>
<evidence type="ECO:0000256" key="2">
    <source>
        <dbReference type="ARBA" id="ARBA00009399"/>
    </source>
</evidence>
<comment type="subcellular location">
    <subcellularLocation>
        <location evidence="1">Membrane</location>
        <topology evidence="1">Multi-pass membrane protein</topology>
    </subcellularLocation>
</comment>
<dbReference type="KEGG" id="nmk:CHR53_23575"/>
<comment type="similarity">
    <text evidence="2">Belongs to the GtrA family.</text>
</comment>
<feature type="transmembrane region" description="Helical" evidence="6">
    <location>
        <begin position="43"/>
        <end position="65"/>
    </location>
</feature>
<evidence type="ECO:0000256" key="1">
    <source>
        <dbReference type="ARBA" id="ARBA00004141"/>
    </source>
</evidence>
<gene>
    <name evidence="8" type="ORF">CHR53_23575</name>
</gene>
<dbReference type="InterPro" id="IPR007267">
    <property type="entry name" value="GtrA_DPMS_TM"/>
</dbReference>
<dbReference type="OrthoDB" id="2302003at2"/>
<evidence type="ECO:0000256" key="5">
    <source>
        <dbReference type="ARBA" id="ARBA00023136"/>
    </source>
</evidence>
<feature type="domain" description="GtrA/DPMS transmembrane" evidence="7">
    <location>
        <begin position="19"/>
        <end position="130"/>
    </location>
</feature>
<keyword evidence="3 6" id="KW-0812">Transmembrane</keyword>
<feature type="transmembrane region" description="Helical" evidence="6">
    <location>
        <begin position="77"/>
        <end position="99"/>
    </location>
</feature>
<reference evidence="8 9" key="1">
    <citation type="submission" date="2017-07" db="EMBL/GenBank/DDBJ databases">
        <title>The complete genome sequence of Bacillus mesonae strain H20-5, an efficient strain improving plant abiotic stress resistance.</title>
        <authorList>
            <person name="Kim S.Y."/>
            <person name="Song H."/>
            <person name="Sang M.K."/>
            <person name="Weon H.-Y."/>
            <person name="Song J."/>
        </authorList>
    </citation>
    <scope>NUCLEOTIDE SEQUENCE [LARGE SCALE GENOMIC DNA]</scope>
    <source>
        <strain evidence="8 9">H20-5</strain>
    </source>
</reference>
<dbReference type="Pfam" id="PF04138">
    <property type="entry name" value="GtrA_DPMS_TM"/>
    <property type="match status" value="1"/>
</dbReference>
<dbReference type="GO" id="GO:0005886">
    <property type="term" value="C:plasma membrane"/>
    <property type="evidence" value="ECO:0007669"/>
    <property type="project" value="TreeGrafter"/>
</dbReference>
<evidence type="ECO:0000256" key="6">
    <source>
        <dbReference type="SAM" id="Phobius"/>
    </source>
</evidence>
<evidence type="ECO:0000256" key="4">
    <source>
        <dbReference type="ARBA" id="ARBA00022989"/>
    </source>
</evidence>
<proteinExistence type="inferred from homology"/>
<dbReference type="RefSeq" id="WP_127488679.1">
    <property type="nucleotide sequence ID" value="NZ_CP022572.1"/>
</dbReference>
<dbReference type="PANTHER" id="PTHR38459:SF1">
    <property type="entry name" value="PROPHAGE BACTOPRENOL-LINKED GLUCOSE TRANSLOCASE HOMOLOG"/>
    <property type="match status" value="1"/>
</dbReference>
<sequence length="137" mass="15531">MIKRFIINNKILLRQMILYGIIGGISALTDSVVFYYMHETLGVYTSNFISINVGITLSFFMNTFLNFKTKDNLLKRAASFFAVGYTGLLISMLIMFVGVELLQCDEMPVKLFSVIVVAALQFLLNKLITFRRSIVHG</sequence>
<keyword evidence="9" id="KW-1185">Reference proteome</keyword>
<dbReference type="EMBL" id="CP022572">
    <property type="protein sequence ID" value="AZU63994.1"/>
    <property type="molecule type" value="Genomic_DNA"/>
</dbReference>
<evidence type="ECO:0000313" key="8">
    <source>
        <dbReference type="EMBL" id="AZU63994.1"/>
    </source>
</evidence>
<protein>
    <recommendedName>
        <fullName evidence="7">GtrA/DPMS transmembrane domain-containing protein</fullName>
    </recommendedName>
</protein>
<organism evidence="8 9">
    <name type="scientific">Neobacillus mesonae</name>
    <dbReference type="NCBI Taxonomy" id="1193713"/>
    <lineage>
        <taxon>Bacteria</taxon>
        <taxon>Bacillati</taxon>
        <taxon>Bacillota</taxon>
        <taxon>Bacilli</taxon>
        <taxon>Bacillales</taxon>
        <taxon>Bacillaceae</taxon>
        <taxon>Neobacillus</taxon>
    </lineage>
</organism>
<evidence type="ECO:0000313" key="9">
    <source>
        <dbReference type="Proteomes" id="UP000282892"/>
    </source>
</evidence>
<dbReference type="PANTHER" id="PTHR38459">
    <property type="entry name" value="PROPHAGE BACTOPRENOL-LINKED GLUCOSE TRANSLOCASE HOMOLOG"/>
    <property type="match status" value="1"/>
</dbReference>
<dbReference type="GO" id="GO:0000271">
    <property type="term" value="P:polysaccharide biosynthetic process"/>
    <property type="evidence" value="ECO:0007669"/>
    <property type="project" value="InterPro"/>
</dbReference>
<feature type="transmembrane region" description="Helical" evidence="6">
    <location>
        <begin position="12"/>
        <end position="37"/>
    </location>
</feature>
<dbReference type="Proteomes" id="UP000282892">
    <property type="component" value="Chromosome"/>
</dbReference>
<evidence type="ECO:0000256" key="3">
    <source>
        <dbReference type="ARBA" id="ARBA00022692"/>
    </source>
</evidence>
<dbReference type="AlphaFoldDB" id="A0A3Q9R172"/>
<evidence type="ECO:0000259" key="7">
    <source>
        <dbReference type="Pfam" id="PF04138"/>
    </source>
</evidence>